<organism evidence="3 4">
    <name type="scientific">Neomonachus schauinslandi</name>
    <name type="common">Hawaiian monk seal</name>
    <name type="synonym">Monachus schauinslandi</name>
    <dbReference type="NCBI Taxonomy" id="29088"/>
    <lineage>
        <taxon>Eukaryota</taxon>
        <taxon>Metazoa</taxon>
        <taxon>Chordata</taxon>
        <taxon>Craniata</taxon>
        <taxon>Vertebrata</taxon>
        <taxon>Euteleostomi</taxon>
        <taxon>Mammalia</taxon>
        <taxon>Eutheria</taxon>
        <taxon>Laurasiatheria</taxon>
        <taxon>Carnivora</taxon>
        <taxon>Caniformia</taxon>
        <taxon>Pinnipedia</taxon>
        <taxon>Phocidae</taxon>
        <taxon>Monachinae</taxon>
        <taxon>Monachini</taxon>
        <taxon>Neomonachus</taxon>
    </lineage>
</organism>
<evidence type="ECO:0000313" key="4">
    <source>
        <dbReference type="RefSeq" id="XP_044771171.1"/>
    </source>
</evidence>
<dbReference type="Proteomes" id="UP000248481">
    <property type="component" value="Chromosome 5"/>
</dbReference>
<dbReference type="InterPro" id="IPR036770">
    <property type="entry name" value="Ankyrin_rpt-contain_sf"/>
</dbReference>
<feature type="repeat" description="ANK" evidence="1">
    <location>
        <begin position="82"/>
        <end position="114"/>
    </location>
</feature>
<dbReference type="RefSeq" id="XP_044771171.1">
    <property type="nucleotide sequence ID" value="XM_044915236.1"/>
</dbReference>
<dbReference type="SMART" id="SM00248">
    <property type="entry name" value="ANK"/>
    <property type="match status" value="4"/>
</dbReference>
<dbReference type="PROSITE" id="PS50297">
    <property type="entry name" value="ANK_REP_REGION"/>
    <property type="match status" value="4"/>
</dbReference>
<dbReference type="SUPFAM" id="SSF48403">
    <property type="entry name" value="Ankyrin repeat"/>
    <property type="match status" value="1"/>
</dbReference>
<dbReference type="PANTHER" id="PTHR24147">
    <property type="entry name" value="ANKYRIN REPEAT DOMAIN 36-RELATED"/>
    <property type="match status" value="1"/>
</dbReference>
<keyword evidence="1" id="KW-0040">ANK repeat</keyword>
<feature type="compositionally biased region" description="Polar residues" evidence="2">
    <location>
        <begin position="371"/>
        <end position="384"/>
    </location>
</feature>
<feature type="compositionally biased region" description="Basic and acidic residues" evidence="2">
    <location>
        <begin position="357"/>
        <end position="369"/>
    </location>
</feature>
<feature type="repeat" description="ANK" evidence="1">
    <location>
        <begin position="181"/>
        <end position="213"/>
    </location>
</feature>
<feature type="repeat" description="ANK" evidence="1">
    <location>
        <begin position="115"/>
        <end position="147"/>
    </location>
</feature>
<proteinExistence type="predicted"/>
<sequence length="427" mass="47123">MKKFFSFGSKKGGSSFRVTSSPRDSPGILREKRIGTNSFGWGYNIRDRDLRKIHRVASMGNVRKLQEILFFGKHGVDERDKMNRTALHLACANGHPDVVAVLVERKCQLDLFDKDYRTALMKAAQCQNERCVTILLEHGADPNLTDIAGNTALHYAALGSNTSIAEKLLLHHANIEVRNKDELTPFLLAVSENKQQMVEFLIEKEANVHAVDKLQSSRQLIAEHREEKLINYLQSKNAVADKSSEEESLSSISIKPGTDDSWPTSDDEDFNFDIKTVPKPNLRALMNASEQFKNVGTKCGLITLGGRTLSEHDNSDYEDENIVGLLYKPPFKANDFSCPAFSKPSVKSLAGHGVIKEGEVQPATGKKDNGINITESAPQEQTVNDHLTSADRAYKSNSSVTMSALGLGEEEDGESPWDSEVGSSIGD</sequence>
<dbReference type="InterPro" id="IPR050657">
    <property type="entry name" value="Ankyrin_repeat_domain"/>
</dbReference>
<dbReference type="GeneID" id="123324865"/>
<gene>
    <name evidence="4" type="primary">LOC123324865</name>
</gene>
<evidence type="ECO:0000256" key="2">
    <source>
        <dbReference type="SAM" id="MobiDB-lite"/>
    </source>
</evidence>
<feature type="compositionally biased region" description="Low complexity" evidence="2">
    <location>
        <begin position="1"/>
        <end position="16"/>
    </location>
</feature>
<dbReference type="Pfam" id="PF12796">
    <property type="entry name" value="Ank_2"/>
    <property type="match status" value="1"/>
</dbReference>
<accession>A0A8M1MBC9</accession>
<feature type="repeat" description="ANK" evidence="1">
    <location>
        <begin position="148"/>
        <end position="180"/>
    </location>
</feature>
<feature type="compositionally biased region" description="Acidic residues" evidence="2">
    <location>
        <begin position="408"/>
        <end position="417"/>
    </location>
</feature>
<dbReference type="Pfam" id="PF00023">
    <property type="entry name" value="Ank"/>
    <property type="match status" value="2"/>
</dbReference>
<dbReference type="InterPro" id="IPR002110">
    <property type="entry name" value="Ankyrin_rpt"/>
</dbReference>
<dbReference type="PROSITE" id="PS50088">
    <property type="entry name" value="ANK_REPEAT"/>
    <property type="match status" value="4"/>
</dbReference>
<dbReference type="AlphaFoldDB" id="A0A8M1MBC9"/>
<dbReference type="Gene3D" id="1.25.40.20">
    <property type="entry name" value="Ankyrin repeat-containing domain"/>
    <property type="match status" value="2"/>
</dbReference>
<name>A0A8M1MBC9_NEOSC</name>
<feature type="region of interest" description="Disordered" evidence="2">
    <location>
        <begin position="357"/>
        <end position="384"/>
    </location>
</feature>
<feature type="region of interest" description="Disordered" evidence="2">
    <location>
        <begin position="1"/>
        <end position="29"/>
    </location>
</feature>
<evidence type="ECO:0000256" key="1">
    <source>
        <dbReference type="PROSITE-ProRule" id="PRU00023"/>
    </source>
</evidence>
<reference evidence="4" key="1">
    <citation type="submission" date="2025-08" db="UniProtKB">
        <authorList>
            <consortium name="RefSeq"/>
        </authorList>
    </citation>
    <scope>IDENTIFICATION</scope>
    <source>
        <tissue evidence="4">Blood</tissue>
    </source>
</reference>
<feature type="region of interest" description="Disordered" evidence="2">
    <location>
        <begin position="405"/>
        <end position="427"/>
    </location>
</feature>
<evidence type="ECO:0000313" key="3">
    <source>
        <dbReference type="Proteomes" id="UP000248481"/>
    </source>
</evidence>
<keyword evidence="3" id="KW-1185">Reference proteome</keyword>
<dbReference type="PANTHER" id="PTHR24147:SF60">
    <property type="entry name" value="ANKYRIN REPEAT DOMAIN-CONTAINING PROTEIN 26-RELATED"/>
    <property type="match status" value="1"/>
</dbReference>
<protein>
    <submittedName>
        <fullName evidence="4">Ankyrin repeat domain-containing protein 26-like</fullName>
    </submittedName>
</protein>
<feature type="region of interest" description="Disordered" evidence="2">
    <location>
        <begin position="244"/>
        <end position="265"/>
    </location>
</feature>
<dbReference type="KEGG" id="nsu:123324865"/>
<dbReference type="PRINTS" id="PR01415">
    <property type="entry name" value="ANKYRIN"/>
</dbReference>